<dbReference type="OrthoDB" id="4373586at2"/>
<comment type="caution">
    <text evidence="1">The sequence shown here is derived from an EMBL/GenBank/DDBJ whole genome shotgun (WGS) entry which is preliminary data.</text>
</comment>
<dbReference type="EMBL" id="BAFB01000065">
    <property type="protein sequence ID" value="GAB33427.1"/>
    <property type="molecule type" value="Genomic_DNA"/>
</dbReference>
<accession>H5TIW9</accession>
<proteinExistence type="predicted"/>
<reference evidence="1" key="1">
    <citation type="submission" date="2012-02" db="EMBL/GenBank/DDBJ databases">
        <title>Whole genome shotgun sequence of Gordonia otitidis NBRC 100426.</title>
        <authorList>
            <person name="Yoshida I."/>
            <person name="Hosoyama A."/>
            <person name="Tsuchikane K."/>
            <person name="Katsumata H."/>
            <person name="Yamazaki S."/>
            <person name="Fujita N."/>
        </authorList>
    </citation>
    <scope>NUCLEOTIDE SEQUENCE [LARGE SCALE GENOMIC DNA]</scope>
    <source>
        <strain evidence="1">NBRC 100426</strain>
    </source>
</reference>
<keyword evidence="2" id="KW-1185">Reference proteome</keyword>
<evidence type="ECO:0000313" key="2">
    <source>
        <dbReference type="Proteomes" id="UP000005038"/>
    </source>
</evidence>
<dbReference type="AlphaFoldDB" id="H5TIW9"/>
<gene>
    <name evidence="1" type="ORF">GOOTI_065_00320</name>
</gene>
<organism evidence="1 2">
    <name type="scientific">Gordonia otitidis (strain DSM 44809 / CCUG 52243 / JCM 12355 / NBRC 100426 / IFM 10032)</name>
    <dbReference type="NCBI Taxonomy" id="1108044"/>
    <lineage>
        <taxon>Bacteria</taxon>
        <taxon>Bacillati</taxon>
        <taxon>Actinomycetota</taxon>
        <taxon>Actinomycetes</taxon>
        <taxon>Mycobacteriales</taxon>
        <taxon>Gordoniaceae</taxon>
        <taxon>Gordonia</taxon>
    </lineage>
</organism>
<sequence>MSQSPNRETDVLIYAALETTDCFSWVIDTLSDHGVCDDHQFETDALAETVANLHRATFEFTHYSDGRPIRATEVVDGGIHISHVFAAVVEQRGERLLFTDRRLRDPGTPDRGHYRVYVDDAAATMRVELYGPLEAI</sequence>
<evidence type="ECO:0000313" key="1">
    <source>
        <dbReference type="EMBL" id="GAB33427.1"/>
    </source>
</evidence>
<dbReference type="Proteomes" id="UP000005038">
    <property type="component" value="Unassembled WGS sequence"/>
</dbReference>
<protein>
    <submittedName>
        <fullName evidence="1">Uncharacterized protein</fullName>
    </submittedName>
</protein>
<dbReference type="RefSeq" id="WP_007237680.1">
    <property type="nucleotide sequence ID" value="NZ_BAFB01000065.1"/>
</dbReference>
<name>H5TIW9_GORO1</name>
<dbReference type="STRING" id="1108044.GOOTI_065_00320"/>